<name>A0AAN6VYT0_9PEZI</name>
<dbReference type="EMBL" id="MU866443">
    <property type="protein sequence ID" value="KAK4172274.1"/>
    <property type="molecule type" value="Genomic_DNA"/>
</dbReference>
<evidence type="ECO:0000313" key="2">
    <source>
        <dbReference type="Proteomes" id="UP001302321"/>
    </source>
</evidence>
<sequence>MAAAFFKKDGPDGTSDPERFLTYLATCYGDPNIEQRALARLESMVQGEKESIASLLPKFEKELADSGGVEWSDAVKINYLKRTINRA</sequence>
<dbReference type="Proteomes" id="UP001302321">
    <property type="component" value="Unassembled WGS sequence"/>
</dbReference>
<gene>
    <name evidence="1" type="ORF">QBC36DRAFT_294517</name>
</gene>
<proteinExistence type="predicted"/>
<keyword evidence="2" id="KW-1185">Reference proteome</keyword>
<evidence type="ECO:0000313" key="1">
    <source>
        <dbReference type="EMBL" id="KAK4172274.1"/>
    </source>
</evidence>
<reference evidence="1" key="1">
    <citation type="journal article" date="2023" name="Mol. Phylogenet. Evol.">
        <title>Genome-scale phylogeny and comparative genomics of the fungal order Sordariales.</title>
        <authorList>
            <person name="Hensen N."/>
            <person name="Bonometti L."/>
            <person name="Westerberg I."/>
            <person name="Brannstrom I.O."/>
            <person name="Guillou S."/>
            <person name="Cros-Aarteil S."/>
            <person name="Calhoun S."/>
            <person name="Haridas S."/>
            <person name="Kuo A."/>
            <person name="Mondo S."/>
            <person name="Pangilinan J."/>
            <person name="Riley R."/>
            <person name="LaButti K."/>
            <person name="Andreopoulos B."/>
            <person name="Lipzen A."/>
            <person name="Chen C."/>
            <person name="Yan M."/>
            <person name="Daum C."/>
            <person name="Ng V."/>
            <person name="Clum A."/>
            <person name="Steindorff A."/>
            <person name="Ohm R.A."/>
            <person name="Martin F."/>
            <person name="Silar P."/>
            <person name="Natvig D.O."/>
            <person name="Lalanne C."/>
            <person name="Gautier V."/>
            <person name="Ament-Velasquez S.L."/>
            <person name="Kruys A."/>
            <person name="Hutchinson M.I."/>
            <person name="Powell A.J."/>
            <person name="Barry K."/>
            <person name="Miller A.N."/>
            <person name="Grigoriev I.V."/>
            <person name="Debuchy R."/>
            <person name="Gladieux P."/>
            <person name="Hiltunen Thoren M."/>
            <person name="Johannesson H."/>
        </authorList>
    </citation>
    <scope>NUCLEOTIDE SEQUENCE</scope>
    <source>
        <strain evidence="1">CBS 892.96</strain>
    </source>
</reference>
<organism evidence="1 2">
    <name type="scientific">Triangularia setosa</name>
    <dbReference type="NCBI Taxonomy" id="2587417"/>
    <lineage>
        <taxon>Eukaryota</taxon>
        <taxon>Fungi</taxon>
        <taxon>Dikarya</taxon>
        <taxon>Ascomycota</taxon>
        <taxon>Pezizomycotina</taxon>
        <taxon>Sordariomycetes</taxon>
        <taxon>Sordariomycetidae</taxon>
        <taxon>Sordariales</taxon>
        <taxon>Podosporaceae</taxon>
        <taxon>Triangularia</taxon>
    </lineage>
</organism>
<reference evidence="1" key="2">
    <citation type="submission" date="2023-05" db="EMBL/GenBank/DDBJ databases">
        <authorList>
            <consortium name="Lawrence Berkeley National Laboratory"/>
            <person name="Steindorff A."/>
            <person name="Hensen N."/>
            <person name="Bonometti L."/>
            <person name="Westerberg I."/>
            <person name="Brannstrom I.O."/>
            <person name="Guillou S."/>
            <person name="Cros-Aarteil S."/>
            <person name="Calhoun S."/>
            <person name="Haridas S."/>
            <person name="Kuo A."/>
            <person name="Mondo S."/>
            <person name="Pangilinan J."/>
            <person name="Riley R."/>
            <person name="Labutti K."/>
            <person name="Andreopoulos B."/>
            <person name="Lipzen A."/>
            <person name="Chen C."/>
            <person name="Yanf M."/>
            <person name="Daum C."/>
            <person name="Ng V."/>
            <person name="Clum A."/>
            <person name="Ohm R."/>
            <person name="Martin F."/>
            <person name="Silar P."/>
            <person name="Natvig D."/>
            <person name="Lalanne C."/>
            <person name="Gautier V."/>
            <person name="Ament-Velasquez S.L."/>
            <person name="Kruys A."/>
            <person name="Hutchinson M.I."/>
            <person name="Powell A.J."/>
            <person name="Barry K."/>
            <person name="Miller A.N."/>
            <person name="Grigoriev I.V."/>
            <person name="Debuchy R."/>
            <person name="Gladieux P."/>
            <person name="Thoren M.H."/>
            <person name="Johannesson H."/>
        </authorList>
    </citation>
    <scope>NUCLEOTIDE SEQUENCE</scope>
    <source>
        <strain evidence="1">CBS 892.96</strain>
    </source>
</reference>
<accession>A0AAN6VYT0</accession>
<protein>
    <submittedName>
        <fullName evidence="1">Uncharacterized protein</fullName>
    </submittedName>
</protein>
<dbReference type="AlphaFoldDB" id="A0AAN6VYT0"/>
<comment type="caution">
    <text evidence="1">The sequence shown here is derived from an EMBL/GenBank/DDBJ whole genome shotgun (WGS) entry which is preliminary data.</text>
</comment>